<keyword evidence="1" id="KW-0560">Oxidoreductase</keyword>
<feature type="non-terminal residue" evidence="1">
    <location>
        <position position="73"/>
    </location>
</feature>
<keyword evidence="2" id="KW-1185">Reference proteome</keyword>
<keyword evidence="1" id="KW-0223">Dioxygenase</keyword>
<proteinExistence type="predicted"/>
<dbReference type="GO" id="GO:0051213">
    <property type="term" value="F:dioxygenase activity"/>
    <property type="evidence" value="ECO:0007669"/>
    <property type="project" value="UniProtKB-KW"/>
</dbReference>
<dbReference type="Proteomes" id="UP000485058">
    <property type="component" value="Unassembled WGS sequence"/>
</dbReference>
<dbReference type="AlphaFoldDB" id="A0A699Z5I7"/>
<name>A0A699Z5I7_HAELA</name>
<comment type="caution">
    <text evidence="1">The sequence shown here is derived from an EMBL/GenBank/DDBJ whole genome shotgun (WGS) entry which is preliminary data.</text>
</comment>
<protein>
    <submittedName>
        <fullName evidence="1">Carotenoid cleavage dioxygenase</fullName>
    </submittedName>
</protein>
<evidence type="ECO:0000313" key="2">
    <source>
        <dbReference type="Proteomes" id="UP000485058"/>
    </source>
</evidence>
<gene>
    <name evidence="1" type="ORF">HaLaN_13981</name>
</gene>
<sequence>MWAVVTKGDGFTDNASVNAIPLPDGSVLACSESLPSLYRVRPSDLVTLEQVQLQDDGVDGQVGALSRWLSPSL</sequence>
<organism evidence="1 2">
    <name type="scientific">Haematococcus lacustris</name>
    <name type="common">Green alga</name>
    <name type="synonym">Haematococcus pluvialis</name>
    <dbReference type="NCBI Taxonomy" id="44745"/>
    <lineage>
        <taxon>Eukaryota</taxon>
        <taxon>Viridiplantae</taxon>
        <taxon>Chlorophyta</taxon>
        <taxon>core chlorophytes</taxon>
        <taxon>Chlorophyceae</taxon>
        <taxon>CS clade</taxon>
        <taxon>Chlamydomonadales</taxon>
        <taxon>Haematococcaceae</taxon>
        <taxon>Haematococcus</taxon>
    </lineage>
</organism>
<accession>A0A699Z5I7</accession>
<evidence type="ECO:0000313" key="1">
    <source>
        <dbReference type="EMBL" id="GFH17361.1"/>
    </source>
</evidence>
<dbReference type="EMBL" id="BLLF01001136">
    <property type="protein sequence ID" value="GFH17361.1"/>
    <property type="molecule type" value="Genomic_DNA"/>
</dbReference>
<feature type="non-terminal residue" evidence="1">
    <location>
        <position position="1"/>
    </location>
</feature>
<reference evidence="1 2" key="1">
    <citation type="submission" date="2020-02" db="EMBL/GenBank/DDBJ databases">
        <title>Draft genome sequence of Haematococcus lacustris strain NIES-144.</title>
        <authorList>
            <person name="Morimoto D."/>
            <person name="Nakagawa S."/>
            <person name="Yoshida T."/>
            <person name="Sawayama S."/>
        </authorList>
    </citation>
    <scope>NUCLEOTIDE SEQUENCE [LARGE SCALE GENOMIC DNA]</scope>
    <source>
        <strain evidence="1 2">NIES-144</strain>
    </source>
</reference>